<evidence type="ECO:0000313" key="2">
    <source>
        <dbReference type="Proteomes" id="UP001202328"/>
    </source>
</evidence>
<dbReference type="AlphaFoldDB" id="A0AAD4SFC6"/>
<comment type="caution">
    <text evidence="1">The sequence shown here is derived from an EMBL/GenBank/DDBJ whole genome shotgun (WGS) entry which is preliminary data.</text>
</comment>
<keyword evidence="2" id="KW-1185">Reference proteome</keyword>
<proteinExistence type="predicted"/>
<protein>
    <submittedName>
        <fullName evidence="1">Uncharacterized protein</fullName>
    </submittedName>
</protein>
<feature type="non-terminal residue" evidence="1">
    <location>
        <position position="122"/>
    </location>
</feature>
<gene>
    <name evidence="1" type="ORF">MKW98_013244</name>
</gene>
<dbReference type="Proteomes" id="UP001202328">
    <property type="component" value="Unassembled WGS sequence"/>
</dbReference>
<accession>A0AAD4SFC6</accession>
<reference evidence="1" key="1">
    <citation type="submission" date="2022-04" db="EMBL/GenBank/DDBJ databases">
        <title>A functionally conserved STORR gene fusion in Papaver species that diverged 16.8 million years ago.</title>
        <authorList>
            <person name="Catania T."/>
        </authorList>
    </citation>
    <scope>NUCLEOTIDE SEQUENCE</scope>
    <source>
        <strain evidence="1">S-188037</strain>
    </source>
</reference>
<dbReference type="EMBL" id="JAJJMB010010985">
    <property type="protein sequence ID" value="KAI3905446.1"/>
    <property type="molecule type" value="Genomic_DNA"/>
</dbReference>
<name>A0AAD4SFC6_9MAGN</name>
<evidence type="ECO:0000313" key="1">
    <source>
        <dbReference type="EMBL" id="KAI3905446.1"/>
    </source>
</evidence>
<sequence length="122" mass="13689">TTMVNYIIGVSDSLVWYSESKLYQILQKFSTKEAKKWRLCSITHHVKNPSSAGSLLFLNLCSPMTSKHLVNSEFLNDEADVFSSSQCNAPQKGHGLYHICFIFRSGTTFSLGPSHPFLSIQL</sequence>
<organism evidence="1 2">
    <name type="scientific">Papaver atlanticum</name>
    <dbReference type="NCBI Taxonomy" id="357466"/>
    <lineage>
        <taxon>Eukaryota</taxon>
        <taxon>Viridiplantae</taxon>
        <taxon>Streptophyta</taxon>
        <taxon>Embryophyta</taxon>
        <taxon>Tracheophyta</taxon>
        <taxon>Spermatophyta</taxon>
        <taxon>Magnoliopsida</taxon>
        <taxon>Ranunculales</taxon>
        <taxon>Papaveraceae</taxon>
        <taxon>Papaveroideae</taxon>
        <taxon>Papaver</taxon>
    </lineage>
</organism>
<feature type="non-terminal residue" evidence="1">
    <location>
        <position position="1"/>
    </location>
</feature>